<evidence type="ECO:0000313" key="2">
    <source>
        <dbReference type="EMBL" id="SUV52294.1"/>
    </source>
</evidence>
<reference evidence="2 3" key="1">
    <citation type="submission" date="2018-06" db="EMBL/GenBank/DDBJ databases">
        <authorList>
            <consortium name="Pathogen Informatics"/>
            <person name="Doyle S."/>
        </authorList>
    </citation>
    <scope>NUCLEOTIDE SEQUENCE [LARGE SCALE GENOMIC DNA]</scope>
    <source>
        <strain evidence="2 3">NCTC11661</strain>
    </source>
</reference>
<protein>
    <submittedName>
        <fullName evidence="2">dTDP-Rha:alpha-D-GlcNAc-pyrophosphate polyprenol, alpha-3-L-rhamnosyltransferase</fullName>
        <ecNumber evidence="2">2.4.-.-</ecNumber>
    </submittedName>
</protein>
<dbReference type="PANTHER" id="PTHR43179:SF7">
    <property type="entry name" value="RHAMNOSYLTRANSFERASE WBBL"/>
    <property type="match status" value="1"/>
</dbReference>
<keyword evidence="2" id="KW-0328">Glycosyltransferase</keyword>
<accession>A0A380ZTI9</accession>
<dbReference type="Proteomes" id="UP000255515">
    <property type="component" value="Unassembled WGS sequence"/>
</dbReference>
<keyword evidence="2" id="KW-0808">Transferase</keyword>
<dbReference type="AlphaFoldDB" id="A0A380ZTI9"/>
<organism evidence="2 3">
    <name type="scientific">Bergeyella zoohelcum</name>
    <dbReference type="NCBI Taxonomy" id="1015"/>
    <lineage>
        <taxon>Bacteria</taxon>
        <taxon>Pseudomonadati</taxon>
        <taxon>Bacteroidota</taxon>
        <taxon>Flavobacteriia</taxon>
        <taxon>Flavobacteriales</taxon>
        <taxon>Weeksellaceae</taxon>
        <taxon>Bergeyella</taxon>
    </lineage>
</organism>
<name>A0A380ZTI9_9FLAO</name>
<feature type="domain" description="Glycosyltransferase 2-like" evidence="1">
    <location>
        <begin position="6"/>
        <end position="140"/>
    </location>
</feature>
<dbReference type="RefSeq" id="WP_002664819.1">
    <property type="nucleotide sequence ID" value="NZ_UFTJ01000003.1"/>
</dbReference>
<gene>
    <name evidence="2" type="primary">wbbL_1</name>
    <name evidence="2" type="ORF">NCTC11661_01471</name>
</gene>
<dbReference type="Pfam" id="PF00535">
    <property type="entry name" value="Glycos_transf_2"/>
    <property type="match status" value="1"/>
</dbReference>
<dbReference type="InterPro" id="IPR001173">
    <property type="entry name" value="Glyco_trans_2-like"/>
</dbReference>
<dbReference type="CDD" id="cd04186">
    <property type="entry name" value="GT_2_like_c"/>
    <property type="match status" value="1"/>
</dbReference>
<dbReference type="PANTHER" id="PTHR43179">
    <property type="entry name" value="RHAMNOSYLTRANSFERASE WBBL"/>
    <property type="match status" value="1"/>
</dbReference>
<dbReference type="InterPro" id="IPR029044">
    <property type="entry name" value="Nucleotide-diphossugar_trans"/>
</dbReference>
<evidence type="ECO:0000259" key="1">
    <source>
        <dbReference type="Pfam" id="PF00535"/>
    </source>
</evidence>
<dbReference type="EMBL" id="UFTJ01000003">
    <property type="protein sequence ID" value="SUV52294.1"/>
    <property type="molecule type" value="Genomic_DNA"/>
</dbReference>
<evidence type="ECO:0000313" key="3">
    <source>
        <dbReference type="Proteomes" id="UP000255515"/>
    </source>
</evidence>
<dbReference type="Gene3D" id="3.90.550.10">
    <property type="entry name" value="Spore Coat Polysaccharide Biosynthesis Protein SpsA, Chain A"/>
    <property type="match status" value="1"/>
</dbReference>
<dbReference type="GO" id="GO:0016757">
    <property type="term" value="F:glycosyltransferase activity"/>
    <property type="evidence" value="ECO:0007669"/>
    <property type="project" value="UniProtKB-KW"/>
</dbReference>
<proteinExistence type="predicted"/>
<sequence>MPVTLSIIIVHYNVAQHLEQCLLSIQRFAKGITHEVIVVDNASPNKDWKRLVPQFSSTNFLVSDENLGFSKANNLGVKHAHGKYILLLNPDTELLDNSIEKVIHFAEKQEKLGCIGVRLVDANHQFHPESKRSVPNLSDSFTKLFFPKKQNARGYYRNDIPQNAIAPVEVVTGAYLLCEKEKYQRIGGLDEAYFMYGEDIDLCYTFLQHGYTNWYYGASTVLHYKGESTVKDEVYLERFYGAMQIFSKKYHYPQSKLKYLLVLLGLRIKRWMAERKLHKAN</sequence>
<dbReference type="EC" id="2.4.-.-" evidence="2"/>
<dbReference type="SUPFAM" id="SSF53448">
    <property type="entry name" value="Nucleotide-diphospho-sugar transferases"/>
    <property type="match status" value="1"/>
</dbReference>